<proteinExistence type="predicted"/>
<protein>
    <submittedName>
        <fullName evidence="2">Uncharacterized protein</fullName>
    </submittedName>
</protein>
<dbReference type="AlphaFoldDB" id="M6HJZ0"/>
<accession>M6HJZ0</accession>
<reference evidence="2 3" key="1">
    <citation type="submission" date="2013-01" db="EMBL/GenBank/DDBJ databases">
        <authorList>
            <person name="Harkins D.M."/>
            <person name="Durkin A.S."/>
            <person name="Brinkac L.M."/>
            <person name="Haft D.H."/>
            <person name="Selengut J.D."/>
            <person name="Sanka R."/>
            <person name="DePew J."/>
            <person name="Purushe J."/>
            <person name="Tulsiani S.M."/>
            <person name="Graham G.C."/>
            <person name="Burns M.-A."/>
            <person name="Dohnt M.F."/>
            <person name="Smythe L.D."/>
            <person name="McKay D.B."/>
            <person name="Craig S.B."/>
            <person name="Vinetz J.M."/>
            <person name="Sutton G.G."/>
            <person name="Nierman W.C."/>
            <person name="Fouts D.E."/>
        </authorList>
    </citation>
    <scope>NUCLEOTIDE SEQUENCE [LARGE SCALE GENOMIC DNA]</scope>
    <source>
        <strain evidence="2 3">LT2156</strain>
    </source>
</reference>
<dbReference type="Proteomes" id="UP000012089">
    <property type="component" value="Unassembled WGS sequence"/>
</dbReference>
<gene>
    <name evidence="2" type="ORF">LEP1GSC158_0760</name>
</gene>
<keyword evidence="1" id="KW-0812">Transmembrane</keyword>
<evidence type="ECO:0000313" key="2">
    <source>
        <dbReference type="EMBL" id="EMM95264.1"/>
    </source>
</evidence>
<evidence type="ECO:0000256" key="1">
    <source>
        <dbReference type="SAM" id="Phobius"/>
    </source>
</evidence>
<feature type="transmembrane region" description="Helical" evidence="1">
    <location>
        <begin position="26"/>
        <end position="44"/>
    </location>
</feature>
<keyword evidence="1" id="KW-1133">Transmembrane helix</keyword>
<sequence>MSNAETFQPSLAAKTALRPSPSAGKSIVPIFSFLIVLLNIHLAVRQKQTLLYYIFHSICLSKDRS</sequence>
<name>M6HJZ0_LEPIR</name>
<organism evidence="2 3">
    <name type="scientific">Leptospira interrogans serovar Zanoni str. LT2156</name>
    <dbReference type="NCBI Taxonomy" id="1001601"/>
    <lineage>
        <taxon>Bacteria</taxon>
        <taxon>Pseudomonadati</taxon>
        <taxon>Spirochaetota</taxon>
        <taxon>Spirochaetia</taxon>
        <taxon>Leptospirales</taxon>
        <taxon>Leptospiraceae</taxon>
        <taxon>Leptospira</taxon>
    </lineage>
</organism>
<evidence type="ECO:0000313" key="3">
    <source>
        <dbReference type="Proteomes" id="UP000012089"/>
    </source>
</evidence>
<keyword evidence="1" id="KW-0472">Membrane</keyword>
<comment type="caution">
    <text evidence="2">The sequence shown here is derived from an EMBL/GenBank/DDBJ whole genome shotgun (WGS) entry which is preliminary data.</text>
</comment>
<dbReference type="EMBL" id="AFMF02000031">
    <property type="protein sequence ID" value="EMM95264.1"/>
    <property type="molecule type" value="Genomic_DNA"/>
</dbReference>